<evidence type="ECO:0000313" key="9">
    <source>
        <dbReference type="Proteomes" id="UP000192257"/>
    </source>
</evidence>
<dbReference type="PANTHER" id="PTHR48016:SF56">
    <property type="entry name" value="MAPKK KINASE"/>
    <property type="match status" value="1"/>
</dbReference>
<dbReference type="GeneID" id="39987864"/>
<protein>
    <submittedName>
        <fullName evidence="8">Protein kinase</fullName>
    </submittedName>
</protein>
<evidence type="ECO:0000256" key="4">
    <source>
        <dbReference type="ARBA" id="ARBA00022840"/>
    </source>
</evidence>
<evidence type="ECO:0000256" key="5">
    <source>
        <dbReference type="PROSITE-ProRule" id="PRU10141"/>
    </source>
</evidence>
<evidence type="ECO:0000256" key="3">
    <source>
        <dbReference type="ARBA" id="ARBA00022777"/>
    </source>
</evidence>
<dbReference type="SUPFAM" id="SSF56112">
    <property type="entry name" value="Protein kinase-like (PK-like)"/>
    <property type="match status" value="1"/>
</dbReference>
<feature type="region of interest" description="Disordered" evidence="6">
    <location>
        <begin position="695"/>
        <end position="726"/>
    </location>
</feature>
<dbReference type="EMBL" id="NBCO01000027">
    <property type="protein sequence ID" value="ORC86601.1"/>
    <property type="molecule type" value="Genomic_DNA"/>
</dbReference>
<keyword evidence="9" id="KW-1185">Reference proteome</keyword>
<dbReference type="InterPro" id="IPR008271">
    <property type="entry name" value="Ser/Thr_kinase_AS"/>
</dbReference>
<dbReference type="InterPro" id="IPR000719">
    <property type="entry name" value="Prot_kinase_dom"/>
</dbReference>
<feature type="region of interest" description="Disordered" evidence="6">
    <location>
        <begin position="186"/>
        <end position="599"/>
    </location>
</feature>
<evidence type="ECO:0000256" key="6">
    <source>
        <dbReference type="SAM" id="MobiDB-lite"/>
    </source>
</evidence>
<feature type="region of interest" description="Disordered" evidence="6">
    <location>
        <begin position="1234"/>
        <end position="1284"/>
    </location>
</feature>
<feature type="domain" description="Protein kinase" evidence="7">
    <location>
        <begin position="949"/>
        <end position="1224"/>
    </location>
</feature>
<feature type="compositionally biased region" description="Polar residues" evidence="6">
    <location>
        <begin position="480"/>
        <end position="502"/>
    </location>
</feature>
<feature type="compositionally biased region" description="Basic and acidic residues" evidence="6">
    <location>
        <begin position="338"/>
        <end position="347"/>
    </location>
</feature>
<organism evidence="8 9">
    <name type="scientific">Trypanosoma theileri</name>
    <dbReference type="NCBI Taxonomy" id="67003"/>
    <lineage>
        <taxon>Eukaryota</taxon>
        <taxon>Discoba</taxon>
        <taxon>Euglenozoa</taxon>
        <taxon>Kinetoplastea</taxon>
        <taxon>Metakinetoplastina</taxon>
        <taxon>Trypanosomatida</taxon>
        <taxon>Trypanosomatidae</taxon>
        <taxon>Trypanosoma</taxon>
    </lineage>
</organism>
<keyword evidence="2 5" id="KW-0547">Nucleotide-binding</keyword>
<feature type="compositionally biased region" description="Polar residues" evidence="6">
    <location>
        <begin position="186"/>
        <end position="214"/>
    </location>
</feature>
<keyword evidence="3 8" id="KW-0418">Kinase</keyword>
<dbReference type="VEuPathDB" id="TriTrypDB:TM35_000271910"/>
<dbReference type="SUPFAM" id="SSF64268">
    <property type="entry name" value="PX domain"/>
    <property type="match status" value="1"/>
</dbReference>
<evidence type="ECO:0000256" key="1">
    <source>
        <dbReference type="ARBA" id="ARBA00022679"/>
    </source>
</evidence>
<dbReference type="SMART" id="SM00220">
    <property type="entry name" value="S_TKc"/>
    <property type="match status" value="1"/>
</dbReference>
<feature type="compositionally biased region" description="Polar residues" evidence="6">
    <location>
        <begin position="287"/>
        <end position="313"/>
    </location>
</feature>
<keyword evidence="1" id="KW-0808">Transferase</keyword>
<dbReference type="PROSITE" id="PS00107">
    <property type="entry name" value="PROTEIN_KINASE_ATP"/>
    <property type="match status" value="1"/>
</dbReference>
<name>A0A1X0NPS6_9TRYP</name>
<feature type="compositionally biased region" description="Low complexity" evidence="6">
    <location>
        <begin position="1255"/>
        <end position="1284"/>
    </location>
</feature>
<feature type="region of interest" description="Disordered" evidence="6">
    <location>
        <begin position="639"/>
        <end position="661"/>
    </location>
</feature>
<feature type="compositionally biased region" description="Polar residues" evidence="6">
    <location>
        <begin position="415"/>
        <end position="434"/>
    </location>
</feature>
<dbReference type="InterPro" id="IPR050538">
    <property type="entry name" value="MAP_kinase_kinase_kinase"/>
</dbReference>
<dbReference type="OrthoDB" id="266910at2759"/>
<dbReference type="PANTHER" id="PTHR48016">
    <property type="entry name" value="MAP KINASE KINASE KINASE SSK2-RELATED-RELATED"/>
    <property type="match status" value="1"/>
</dbReference>
<accession>A0A1X0NPS6</accession>
<dbReference type="RefSeq" id="XP_028880667.1">
    <property type="nucleotide sequence ID" value="XM_029028084.1"/>
</dbReference>
<reference evidence="8 9" key="1">
    <citation type="submission" date="2017-03" db="EMBL/GenBank/DDBJ databases">
        <title>An alternative strategy for trypanosome survival in the mammalian bloodstream revealed through genome and transcriptome analysis of the ubiquitous bovine parasite Trypanosoma (Megatrypanum) theileri.</title>
        <authorList>
            <person name="Kelly S."/>
            <person name="Ivens A."/>
            <person name="Mott A."/>
            <person name="O'Neill E."/>
            <person name="Emms D."/>
            <person name="Macleod O."/>
            <person name="Voorheis P."/>
            <person name="Matthews J."/>
            <person name="Matthews K."/>
            <person name="Carrington M."/>
        </authorList>
    </citation>
    <scope>NUCLEOTIDE SEQUENCE [LARGE SCALE GENOMIC DNA]</scope>
    <source>
        <strain evidence="8">Edinburgh</strain>
    </source>
</reference>
<feature type="compositionally biased region" description="Low complexity" evidence="6">
    <location>
        <begin position="709"/>
        <end position="726"/>
    </location>
</feature>
<dbReference type="Pfam" id="PF00069">
    <property type="entry name" value="Pkinase"/>
    <property type="match status" value="1"/>
</dbReference>
<feature type="compositionally biased region" description="Low complexity" evidence="6">
    <location>
        <begin position="453"/>
        <end position="464"/>
    </location>
</feature>
<comment type="caution">
    <text evidence="8">The sequence shown here is derived from an EMBL/GenBank/DDBJ whole genome shotgun (WGS) entry which is preliminary data.</text>
</comment>
<sequence length="1284" mass="140059">MSNSHMESASVIGSCATDSVLLETRTFCVVCGRFGSDFVLRRSGLKCTGCVGKAANKQWVRLQHRQANELLSQATRARLPSGTLIVPSPIGDHRPWASSSGVDSEELDSIPPDPTNTHTSSSETRTIPPIRPPRSRFASISLTESGGGSSVTHRQSQPHIMDYIAHTACYQAAAAGVRVTDVLSSASNQAGSSTPGTNEDSCMNDTINSLTSPPLSQPKRRKAPAAPPRKSIPHVPQVVGKDSEVEQVETNGNDKKQVEDTVKEDKKEVQDKKEVESKKVNDKENKTTGNATAIDSGKTPTASAQNVQKNSNGRTGGPKNKTKREKLVVPTKLSVLLAEEKEPESNERSTIATATDALPPLLQSDAGSAHPKTPRADELIGLLEGASDVGHKEGSPEAQPSFTPARSYPGENKRGTSTQQQQLPSHTVTVSASTADHHHHQRGASYTSATTAGLNSGLNSLRSSVDAGRSAAPAVFAKSITPSDSGTRNSKRVSATSSVTQRSKGKVHERPRQKQPQQQQQQQQQQQKEQERQQQQQSQPQQSIYVDPANRQFGRSEQTSGGPVVSSPSSGSSSSSSSSSSPSPSCSSLPSSNAEGSRTQEILTDEPTAYHRLSTPMDNAKSPLSVNIDRLYVVVEGPSIMSPDESPSTKGRRCSASSSTSATHALVPVPVPSAPGSKFTVTRYFSTHQRQESCGSLITPRNGYDHRFTGNSSNSTTTGTPNNSTNNYSGVVAGAESTTQRMVSRRRNVVPPEGIEAKKLAFTLIVRDRDTKTDLYSLERRYFVDLAPTFHELKSIMHSLPRPPSRRIPSTRYVTESFIAERREECQVFLDAVVQNHFLVRHPKVVQLLRLEPYLLSGSASKEHPIRSGSSLRNRGDARISVTSLFPAGTASMPVSLQLNDNTLEILRSMSSMSRFDRQISTSSCLSTTSSVSRRGAMDSINREDLERVQLGNLIGRGTFGTVYLGLLPGYSTVVAVKVVRVNENVDEDFLYSMRKELDVLRAARHKNIIRFLGSTYLEHERELRVFTEYVECGNISTMVKKFGSLPMTVIQKYMTQILRGLHYLHSMAIVHRDVKGENILVTKRGRCKLADFGCSGPLHEVEGREEVQGSPLWMAPEVIHGAAPATAADVWAVGCVGIEMLKRPLWNIRGDLNPYIFLYRVGKMNGPPHGLPTEAEVQAFSTSPETQEEFQCFSLYRDFLCQCLRVQPEERWSAAELLRHPFLHKHFSKHLRWTPPPDAGPKEESARTTPTPPNTEAAATPSTATGITPENTTETETTNTTTK</sequence>
<feature type="compositionally biased region" description="Basic and acidic residues" evidence="6">
    <location>
        <begin position="252"/>
        <end position="286"/>
    </location>
</feature>
<dbReference type="GO" id="GO:0035091">
    <property type="term" value="F:phosphatidylinositol binding"/>
    <property type="evidence" value="ECO:0007669"/>
    <property type="project" value="InterPro"/>
</dbReference>
<feature type="compositionally biased region" description="Low complexity" evidence="6">
    <location>
        <begin position="514"/>
        <end position="543"/>
    </location>
</feature>
<dbReference type="InterPro" id="IPR017441">
    <property type="entry name" value="Protein_kinase_ATP_BS"/>
</dbReference>
<dbReference type="Proteomes" id="UP000192257">
    <property type="component" value="Unassembled WGS sequence"/>
</dbReference>
<dbReference type="GO" id="GO:0004672">
    <property type="term" value="F:protein kinase activity"/>
    <property type="evidence" value="ECO:0007669"/>
    <property type="project" value="InterPro"/>
</dbReference>
<evidence type="ECO:0000313" key="8">
    <source>
        <dbReference type="EMBL" id="ORC86601.1"/>
    </source>
</evidence>
<evidence type="ECO:0000259" key="7">
    <source>
        <dbReference type="PROSITE" id="PS50011"/>
    </source>
</evidence>
<evidence type="ECO:0000256" key="2">
    <source>
        <dbReference type="ARBA" id="ARBA00022741"/>
    </source>
</evidence>
<feature type="binding site" evidence="5">
    <location>
        <position position="978"/>
    </location>
    <ligand>
        <name>ATP</name>
        <dbReference type="ChEBI" id="CHEBI:30616"/>
    </ligand>
</feature>
<feature type="compositionally biased region" description="Low complexity" evidence="6">
    <location>
        <begin position="560"/>
        <end position="592"/>
    </location>
</feature>
<dbReference type="InterPro" id="IPR036871">
    <property type="entry name" value="PX_dom_sf"/>
</dbReference>
<dbReference type="PROSITE" id="PS00108">
    <property type="entry name" value="PROTEIN_KINASE_ST"/>
    <property type="match status" value="1"/>
</dbReference>
<dbReference type="PROSITE" id="PS50011">
    <property type="entry name" value="PROTEIN_KINASE_DOM"/>
    <property type="match status" value="1"/>
</dbReference>
<dbReference type="InterPro" id="IPR011009">
    <property type="entry name" value="Kinase-like_dom_sf"/>
</dbReference>
<feature type="region of interest" description="Disordered" evidence="6">
    <location>
        <begin position="82"/>
        <end position="134"/>
    </location>
</feature>
<keyword evidence="4 5" id="KW-0067">ATP-binding</keyword>
<gene>
    <name evidence="8" type="ORF">TM35_000271910</name>
</gene>
<dbReference type="Gene3D" id="1.10.510.10">
    <property type="entry name" value="Transferase(Phosphotransferase) domain 1"/>
    <property type="match status" value="1"/>
</dbReference>
<dbReference type="GO" id="GO:0005524">
    <property type="term" value="F:ATP binding"/>
    <property type="evidence" value="ECO:0007669"/>
    <property type="project" value="UniProtKB-UniRule"/>
</dbReference>
<proteinExistence type="predicted"/>
<dbReference type="CDD" id="cd06606">
    <property type="entry name" value="STKc_MAPKKK"/>
    <property type="match status" value="1"/>
</dbReference>